<dbReference type="Gramene" id="KVI00738">
    <property type="protein sequence ID" value="KVI00738"/>
    <property type="gene ID" value="Ccrd_021010"/>
</dbReference>
<accession>A0A124SEP9</accession>
<comment type="caution">
    <text evidence="1">The sequence shown here is derived from an EMBL/GenBank/DDBJ whole genome shotgun (WGS) entry which is preliminary data.</text>
</comment>
<gene>
    <name evidence="1" type="ORF">Ccrd_021010</name>
</gene>
<organism evidence="1 2">
    <name type="scientific">Cynara cardunculus var. scolymus</name>
    <name type="common">Globe artichoke</name>
    <name type="synonym">Cynara scolymus</name>
    <dbReference type="NCBI Taxonomy" id="59895"/>
    <lineage>
        <taxon>Eukaryota</taxon>
        <taxon>Viridiplantae</taxon>
        <taxon>Streptophyta</taxon>
        <taxon>Embryophyta</taxon>
        <taxon>Tracheophyta</taxon>
        <taxon>Spermatophyta</taxon>
        <taxon>Magnoliopsida</taxon>
        <taxon>eudicotyledons</taxon>
        <taxon>Gunneridae</taxon>
        <taxon>Pentapetalae</taxon>
        <taxon>asterids</taxon>
        <taxon>campanulids</taxon>
        <taxon>Asterales</taxon>
        <taxon>Asteraceae</taxon>
        <taxon>Carduoideae</taxon>
        <taxon>Cardueae</taxon>
        <taxon>Carduinae</taxon>
        <taxon>Cynara</taxon>
    </lineage>
</organism>
<reference evidence="1 2" key="1">
    <citation type="journal article" date="2016" name="Sci. Rep.">
        <title>The genome sequence of the outbreeding globe artichoke constructed de novo incorporating a phase-aware low-pass sequencing strategy of F1 progeny.</title>
        <authorList>
            <person name="Scaglione D."/>
            <person name="Reyes-Chin-Wo S."/>
            <person name="Acquadro A."/>
            <person name="Froenicke L."/>
            <person name="Portis E."/>
            <person name="Beitel C."/>
            <person name="Tirone M."/>
            <person name="Mauro R."/>
            <person name="Lo Monaco A."/>
            <person name="Mauromicale G."/>
            <person name="Faccioli P."/>
            <person name="Cattivelli L."/>
            <person name="Rieseberg L."/>
            <person name="Michelmore R."/>
            <person name="Lanteri S."/>
        </authorList>
    </citation>
    <scope>NUCLEOTIDE SEQUENCE [LARGE SCALE GENOMIC DNA]</scope>
    <source>
        <strain evidence="1">2C</strain>
    </source>
</reference>
<dbReference type="AlphaFoldDB" id="A0A124SEP9"/>
<dbReference type="Proteomes" id="UP000243975">
    <property type="component" value="Unassembled WGS sequence"/>
</dbReference>
<evidence type="ECO:0000313" key="2">
    <source>
        <dbReference type="Proteomes" id="UP000243975"/>
    </source>
</evidence>
<dbReference type="EMBL" id="LEKV01003301">
    <property type="protein sequence ID" value="KVI00738.1"/>
    <property type="molecule type" value="Genomic_DNA"/>
</dbReference>
<evidence type="ECO:0000313" key="1">
    <source>
        <dbReference type="EMBL" id="KVI00738.1"/>
    </source>
</evidence>
<proteinExistence type="predicted"/>
<sequence length="70" mass="8031">MWVSWGQVSRGPHNFFANDETLYWRNTYRAQGFVVPGKEAFNLLYYIVEVTDLPSSSTIFCINVIVVLGI</sequence>
<name>A0A124SEP9_CYNCS</name>
<keyword evidence="2" id="KW-1185">Reference proteome</keyword>
<protein>
    <submittedName>
        <fullName evidence="1">Uncharacterized protein</fullName>
    </submittedName>
</protein>